<dbReference type="GO" id="GO:0046491">
    <property type="term" value="P:L-methylmalonyl-CoA metabolic process"/>
    <property type="evidence" value="ECO:0007669"/>
    <property type="project" value="TreeGrafter"/>
</dbReference>
<dbReference type="PANTHER" id="PTHR43048:SF5">
    <property type="entry name" value="BLR5325 PROTEIN"/>
    <property type="match status" value="1"/>
</dbReference>
<organism evidence="3 4">
    <name type="scientific">Phomopsis amygdali</name>
    <name type="common">Fusicoccum amygdali</name>
    <dbReference type="NCBI Taxonomy" id="1214568"/>
    <lineage>
        <taxon>Eukaryota</taxon>
        <taxon>Fungi</taxon>
        <taxon>Dikarya</taxon>
        <taxon>Ascomycota</taxon>
        <taxon>Pezizomycotina</taxon>
        <taxon>Sordariomycetes</taxon>
        <taxon>Sordariomycetidae</taxon>
        <taxon>Diaporthales</taxon>
        <taxon>Diaporthaceae</taxon>
        <taxon>Diaporthe</taxon>
    </lineage>
</organism>
<dbReference type="GO" id="GO:0046872">
    <property type="term" value="F:metal ion binding"/>
    <property type="evidence" value="ECO:0007669"/>
    <property type="project" value="UniProtKB-KW"/>
</dbReference>
<sequence length="184" mass="20145">MSATQPFKILGYGHTGITVRSMSDSLRFWNDILGLPVIWNQTIPGGFTPGDPTHIITGAPAGTTMHVTWLGLPQTPHAGGSSDPSHISTLELIQYDLPADIAEEQKSRTPQTRSWDVGAAHVNLMVQGLDSILERVKPEGWFLYSGVFTIPQESPETKARGQRVCYLRGPDGEIVELTEIPKEL</sequence>
<keyword evidence="1" id="KW-0479">Metal-binding</keyword>
<reference evidence="3" key="1">
    <citation type="submission" date="2023-06" db="EMBL/GenBank/DDBJ databases">
        <authorList>
            <person name="Noh H."/>
        </authorList>
    </citation>
    <scope>NUCLEOTIDE SEQUENCE</scope>
    <source>
        <strain evidence="3">DUCC20226</strain>
    </source>
</reference>
<feature type="domain" description="VOC" evidence="2">
    <location>
        <begin position="11"/>
        <end position="180"/>
    </location>
</feature>
<dbReference type="Proteomes" id="UP001265746">
    <property type="component" value="Unassembled WGS sequence"/>
</dbReference>
<name>A0AAD9SJP7_PHOAM</name>
<dbReference type="InterPro" id="IPR004360">
    <property type="entry name" value="Glyas_Fos-R_dOase_dom"/>
</dbReference>
<evidence type="ECO:0000256" key="1">
    <source>
        <dbReference type="ARBA" id="ARBA00022723"/>
    </source>
</evidence>
<dbReference type="GO" id="GO:0004493">
    <property type="term" value="F:methylmalonyl-CoA epimerase activity"/>
    <property type="evidence" value="ECO:0007669"/>
    <property type="project" value="TreeGrafter"/>
</dbReference>
<proteinExistence type="predicted"/>
<evidence type="ECO:0000313" key="3">
    <source>
        <dbReference type="EMBL" id="KAK2609845.1"/>
    </source>
</evidence>
<dbReference type="SUPFAM" id="SSF54593">
    <property type="entry name" value="Glyoxalase/Bleomycin resistance protein/Dihydroxybiphenyl dioxygenase"/>
    <property type="match status" value="1"/>
</dbReference>
<dbReference type="InterPro" id="IPR029068">
    <property type="entry name" value="Glyas_Bleomycin-R_OHBP_Dase"/>
</dbReference>
<dbReference type="PROSITE" id="PS51819">
    <property type="entry name" value="VOC"/>
    <property type="match status" value="1"/>
</dbReference>
<evidence type="ECO:0000259" key="2">
    <source>
        <dbReference type="PROSITE" id="PS51819"/>
    </source>
</evidence>
<dbReference type="InterPro" id="IPR037523">
    <property type="entry name" value="VOC_core"/>
</dbReference>
<dbReference type="AlphaFoldDB" id="A0AAD9SJP7"/>
<evidence type="ECO:0000313" key="4">
    <source>
        <dbReference type="Proteomes" id="UP001265746"/>
    </source>
</evidence>
<accession>A0AAD9SJP7</accession>
<keyword evidence="4" id="KW-1185">Reference proteome</keyword>
<dbReference type="Pfam" id="PF00903">
    <property type="entry name" value="Glyoxalase"/>
    <property type="match status" value="1"/>
</dbReference>
<dbReference type="InterPro" id="IPR051785">
    <property type="entry name" value="MMCE/EMCE_epimerase"/>
</dbReference>
<protein>
    <recommendedName>
        <fullName evidence="2">VOC domain-containing protein</fullName>
    </recommendedName>
</protein>
<comment type="caution">
    <text evidence="3">The sequence shown here is derived from an EMBL/GenBank/DDBJ whole genome shotgun (WGS) entry which is preliminary data.</text>
</comment>
<dbReference type="Gene3D" id="3.10.180.10">
    <property type="entry name" value="2,3-Dihydroxybiphenyl 1,2-Dioxygenase, domain 1"/>
    <property type="match status" value="1"/>
</dbReference>
<dbReference type="PANTHER" id="PTHR43048">
    <property type="entry name" value="METHYLMALONYL-COA EPIMERASE"/>
    <property type="match status" value="1"/>
</dbReference>
<gene>
    <name evidence="3" type="ORF">N8I77_003322</name>
</gene>
<dbReference type="EMBL" id="JAUJFL010000002">
    <property type="protein sequence ID" value="KAK2609845.1"/>
    <property type="molecule type" value="Genomic_DNA"/>
</dbReference>